<dbReference type="Proteomes" id="UP001143486">
    <property type="component" value="Unassembled WGS sequence"/>
</dbReference>
<reference evidence="2" key="2">
    <citation type="submission" date="2023-01" db="EMBL/GenBank/DDBJ databases">
        <authorList>
            <person name="Sun Q."/>
            <person name="Evtushenko L."/>
        </authorList>
    </citation>
    <scope>NUCLEOTIDE SEQUENCE</scope>
    <source>
        <strain evidence="2">VKM B-1513</strain>
    </source>
</reference>
<dbReference type="Gene3D" id="3.75.10.10">
    <property type="entry name" value="L-arginine/glycine Amidinotransferase, Chain A"/>
    <property type="match status" value="1"/>
</dbReference>
<keyword evidence="3" id="KW-1185">Reference proteome</keyword>
<sequence length="344" mass="36813">MTTLPFTPALTLPHETAPVRRIFTCWPSAADLWEEDLEPAQAEFGAFLNALAEPSVRGETLDLVVLAATAQAEASARQAMGRRARVVREAFGDVWARDTGPVFVRDHGKDVAIRFRFNGWGGKYELPGDDTVGGAIARLADAPERHVDLVAEGGALEFDGDGTLITTRQCLLNPNRNPGLTEAQVEDVLKQTFGVRKVLWIDEGLVADHTDGHIDNIVRFARPGVVICQAPSGEDDPQTAVLSSIARQLSRMTDAKGRRLKVYTIPSPGRVDLGDGEIVPASHMNWVIGPRNVVVPTYGTASAAAAVAALRPLFPHHTVVGSSARAILSGGGAFHCVTCHQPGV</sequence>
<evidence type="ECO:0008006" key="4">
    <source>
        <dbReference type="Google" id="ProtNLM"/>
    </source>
</evidence>
<reference evidence="2" key="1">
    <citation type="journal article" date="2014" name="Int. J. Syst. Evol. Microbiol.">
        <title>Complete genome sequence of Corynebacterium casei LMG S-19264T (=DSM 44701T), isolated from a smear-ripened cheese.</title>
        <authorList>
            <consortium name="US DOE Joint Genome Institute (JGI-PGF)"/>
            <person name="Walter F."/>
            <person name="Albersmeier A."/>
            <person name="Kalinowski J."/>
            <person name="Ruckert C."/>
        </authorList>
    </citation>
    <scope>NUCLEOTIDE SEQUENCE</scope>
    <source>
        <strain evidence="2">VKM B-1513</strain>
    </source>
</reference>
<dbReference type="Pfam" id="PF04371">
    <property type="entry name" value="PAD_porph"/>
    <property type="match status" value="1"/>
</dbReference>
<dbReference type="EMBL" id="BSFE01000003">
    <property type="protein sequence ID" value="GLK51908.1"/>
    <property type="molecule type" value="Genomic_DNA"/>
</dbReference>
<evidence type="ECO:0000256" key="1">
    <source>
        <dbReference type="ARBA" id="ARBA00022801"/>
    </source>
</evidence>
<dbReference type="PANTHER" id="PTHR31377:SF0">
    <property type="entry name" value="AGMATINE DEIMINASE-RELATED"/>
    <property type="match status" value="1"/>
</dbReference>
<organism evidence="2 3">
    <name type="scientific">Maricaulis virginensis</name>
    <dbReference type="NCBI Taxonomy" id="144022"/>
    <lineage>
        <taxon>Bacteria</taxon>
        <taxon>Pseudomonadati</taxon>
        <taxon>Pseudomonadota</taxon>
        <taxon>Alphaproteobacteria</taxon>
        <taxon>Maricaulales</taxon>
        <taxon>Maricaulaceae</taxon>
        <taxon>Maricaulis</taxon>
    </lineage>
</organism>
<dbReference type="PANTHER" id="PTHR31377">
    <property type="entry name" value="AGMATINE DEIMINASE-RELATED"/>
    <property type="match status" value="1"/>
</dbReference>
<dbReference type="RefSeq" id="WP_271186272.1">
    <property type="nucleotide sequence ID" value="NZ_BSFE01000003.1"/>
</dbReference>
<keyword evidence="1" id="KW-0378">Hydrolase</keyword>
<protein>
    <recommendedName>
        <fullName evidence="4">Agmatine deiminase</fullName>
    </recommendedName>
</protein>
<comment type="caution">
    <text evidence="2">The sequence shown here is derived from an EMBL/GenBank/DDBJ whole genome shotgun (WGS) entry which is preliminary data.</text>
</comment>
<accession>A0A9W6IL05</accession>
<dbReference type="GO" id="GO:0009446">
    <property type="term" value="P:putrescine biosynthetic process"/>
    <property type="evidence" value="ECO:0007669"/>
    <property type="project" value="InterPro"/>
</dbReference>
<dbReference type="GO" id="GO:0004668">
    <property type="term" value="F:protein-arginine deiminase activity"/>
    <property type="evidence" value="ECO:0007669"/>
    <property type="project" value="InterPro"/>
</dbReference>
<evidence type="ECO:0000313" key="2">
    <source>
        <dbReference type="EMBL" id="GLK51908.1"/>
    </source>
</evidence>
<name>A0A9W6IL05_9PROT</name>
<dbReference type="SUPFAM" id="SSF55909">
    <property type="entry name" value="Pentein"/>
    <property type="match status" value="1"/>
</dbReference>
<proteinExistence type="predicted"/>
<evidence type="ECO:0000313" key="3">
    <source>
        <dbReference type="Proteomes" id="UP001143486"/>
    </source>
</evidence>
<gene>
    <name evidence="2" type="ORF">GCM10017621_14160</name>
</gene>
<dbReference type="GO" id="GO:0047632">
    <property type="term" value="F:agmatine deiminase activity"/>
    <property type="evidence" value="ECO:0007669"/>
    <property type="project" value="TreeGrafter"/>
</dbReference>
<dbReference type="InterPro" id="IPR007466">
    <property type="entry name" value="Peptidyl-Arg-deiminase_porph"/>
</dbReference>
<dbReference type="AlphaFoldDB" id="A0A9W6IL05"/>